<organism evidence="1 2">
    <name type="scientific">Paenibacillus faecis</name>
    <dbReference type="NCBI Taxonomy" id="862114"/>
    <lineage>
        <taxon>Bacteria</taxon>
        <taxon>Bacillati</taxon>
        <taxon>Bacillota</taxon>
        <taxon>Bacilli</taxon>
        <taxon>Bacillales</taxon>
        <taxon>Paenibacillaceae</taxon>
        <taxon>Paenibacillus</taxon>
    </lineage>
</organism>
<dbReference type="PANTHER" id="PTHR42110:SF1">
    <property type="entry name" value="L-ASPARAGINASE, PUTATIVE (AFU_ORTHOLOGUE AFUA_3G11890)-RELATED"/>
    <property type="match status" value="1"/>
</dbReference>
<dbReference type="OrthoDB" id="9770793at2"/>
<dbReference type="Pfam" id="PF06089">
    <property type="entry name" value="Asparaginase_II"/>
    <property type="match status" value="1"/>
</dbReference>
<gene>
    <name evidence="1" type="ORF">FRY98_27205</name>
</gene>
<proteinExistence type="predicted"/>
<dbReference type="PANTHER" id="PTHR42110">
    <property type="entry name" value="L-ASPARAGINASE, PUTATIVE (AFU_ORTHOLOGUE AFUA_3G11890)-RELATED"/>
    <property type="match status" value="1"/>
</dbReference>
<protein>
    <submittedName>
        <fullName evidence="1">Asparaginase</fullName>
    </submittedName>
</protein>
<accession>A0A5D0CKD3</accession>
<evidence type="ECO:0000313" key="1">
    <source>
        <dbReference type="EMBL" id="TYA10271.1"/>
    </source>
</evidence>
<dbReference type="AlphaFoldDB" id="A0A5D0CKD3"/>
<name>A0A5D0CKD3_9BACL</name>
<evidence type="ECO:0000313" key="2">
    <source>
        <dbReference type="Proteomes" id="UP000325218"/>
    </source>
</evidence>
<keyword evidence="2" id="KW-1185">Reference proteome</keyword>
<dbReference type="InterPro" id="IPR010349">
    <property type="entry name" value="Asparaginase_II"/>
</dbReference>
<sequence length="334" mass="36580">MENILVEESRGGMLECTHRGHICIVDEKGRVIKAVGDPDFGVFTRSAAKPFQAIPGIRAGIAEEFGLSYDEIAIMTASHRGEQMHIETLESLLRKTGLDENALFCAPSLPLDAAAKKRLLRSGGERRRLYHNCSGKHLGLMAYSKMRGYPLDSYSDPDHPVQREIWETLASLAGLPLPSIRRAVDGCGLPVFHLPLSALANAYLKLACPDRIDDRATAAAAATVGKAMNRHPEMVSGTGRIDTLLLQDPNLVAKGGFKGVYAFGLRKERLGVAFKIMDGSEEEWGLIALTILEQLGYDNKDTVERLRTAFSTEIRNDEGMKVGTTQTVFRLGDV</sequence>
<dbReference type="EMBL" id="VSDO01000006">
    <property type="protein sequence ID" value="TYA10271.1"/>
    <property type="molecule type" value="Genomic_DNA"/>
</dbReference>
<dbReference type="Proteomes" id="UP000325218">
    <property type="component" value="Unassembled WGS sequence"/>
</dbReference>
<comment type="caution">
    <text evidence="1">The sequence shown here is derived from an EMBL/GenBank/DDBJ whole genome shotgun (WGS) entry which is preliminary data.</text>
</comment>
<reference evidence="1 2" key="1">
    <citation type="submission" date="2019-08" db="EMBL/GenBank/DDBJ databases">
        <title>Genome sequencing of Paenibacillus faecis DSM 23593(T).</title>
        <authorList>
            <person name="Kook J.-K."/>
            <person name="Park S.-N."/>
            <person name="Lim Y.K."/>
        </authorList>
    </citation>
    <scope>NUCLEOTIDE SEQUENCE [LARGE SCALE GENOMIC DNA]</scope>
    <source>
        <strain evidence="1 2">DSM 23593</strain>
    </source>
</reference>
<dbReference type="RefSeq" id="WP_148457839.1">
    <property type="nucleotide sequence ID" value="NZ_VSDO01000006.1"/>
</dbReference>